<evidence type="ECO:0000259" key="6">
    <source>
        <dbReference type="Pfam" id="PF13515"/>
    </source>
</evidence>
<accession>A0A9X8UHU8</accession>
<feature type="transmembrane region" description="Helical" evidence="5">
    <location>
        <begin position="46"/>
        <end position="64"/>
    </location>
</feature>
<feature type="transmembrane region" description="Helical" evidence="5">
    <location>
        <begin position="21"/>
        <end position="40"/>
    </location>
</feature>
<keyword evidence="2 5" id="KW-0812">Transmembrane</keyword>
<comment type="subcellular location">
    <subcellularLocation>
        <location evidence="1">Membrane</location>
        <topology evidence="1">Multi-pass membrane protein</topology>
    </subcellularLocation>
</comment>
<keyword evidence="3 5" id="KW-1133">Transmembrane helix</keyword>
<evidence type="ECO:0000313" key="7">
    <source>
        <dbReference type="EMBL" id="TCL42411.1"/>
    </source>
</evidence>
<dbReference type="RefSeq" id="WP_350308585.1">
    <property type="nucleotide sequence ID" value="NZ_SLUK01000010.1"/>
</dbReference>
<keyword evidence="4 5" id="KW-0472">Membrane</keyword>
<feature type="transmembrane region" description="Helical" evidence="5">
    <location>
        <begin position="396"/>
        <end position="413"/>
    </location>
</feature>
<dbReference type="Pfam" id="PF13515">
    <property type="entry name" value="FUSC_2"/>
    <property type="match status" value="1"/>
</dbReference>
<feature type="transmembrane region" description="Helical" evidence="5">
    <location>
        <begin position="344"/>
        <end position="362"/>
    </location>
</feature>
<dbReference type="InterPro" id="IPR049453">
    <property type="entry name" value="Memb_transporter_dom"/>
</dbReference>
<reference evidence="7 8" key="1">
    <citation type="submission" date="2019-03" db="EMBL/GenBank/DDBJ databases">
        <title>Genomic Encyclopedia of Type Strains, Phase IV (KMG-IV): sequencing the most valuable type-strain genomes for metagenomic binning, comparative biology and taxonomic classification.</title>
        <authorList>
            <person name="Goeker M."/>
        </authorList>
    </citation>
    <scope>NUCLEOTIDE SEQUENCE [LARGE SCALE GENOMIC DNA]</scope>
    <source>
        <strain evidence="7 8">DSM 100433</strain>
    </source>
</reference>
<evidence type="ECO:0000256" key="2">
    <source>
        <dbReference type="ARBA" id="ARBA00022692"/>
    </source>
</evidence>
<name>A0A9X8UHU8_9FIRM</name>
<keyword evidence="8" id="KW-1185">Reference proteome</keyword>
<dbReference type="AlphaFoldDB" id="A0A9X8UHU8"/>
<protein>
    <submittedName>
        <fullName evidence="7">Fusaric acid resistance family protein</fullName>
    </submittedName>
</protein>
<evidence type="ECO:0000256" key="1">
    <source>
        <dbReference type="ARBA" id="ARBA00004141"/>
    </source>
</evidence>
<proteinExistence type="predicted"/>
<evidence type="ECO:0000256" key="5">
    <source>
        <dbReference type="SAM" id="Phobius"/>
    </source>
</evidence>
<evidence type="ECO:0000256" key="4">
    <source>
        <dbReference type="ARBA" id="ARBA00023136"/>
    </source>
</evidence>
<dbReference type="EMBL" id="SLUK01000010">
    <property type="protein sequence ID" value="TCL42411.1"/>
    <property type="molecule type" value="Genomic_DNA"/>
</dbReference>
<dbReference type="Proteomes" id="UP000294682">
    <property type="component" value="Unassembled WGS sequence"/>
</dbReference>
<feature type="transmembrane region" description="Helical" evidence="5">
    <location>
        <begin position="95"/>
        <end position="113"/>
    </location>
</feature>
<organism evidence="7 8">
    <name type="scientific">Harryflintia acetispora</name>
    <dbReference type="NCBI Taxonomy" id="1849041"/>
    <lineage>
        <taxon>Bacteria</taxon>
        <taxon>Bacillati</taxon>
        <taxon>Bacillota</taxon>
        <taxon>Clostridia</taxon>
        <taxon>Eubacteriales</taxon>
        <taxon>Oscillospiraceae</taxon>
        <taxon>Harryflintia</taxon>
    </lineage>
</organism>
<feature type="transmembrane region" description="Helical" evidence="5">
    <location>
        <begin position="469"/>
        <end position="487"/>
    </location>
</feature>
<feature type="transmembrane region" description="Helical" evidence="5">
    <location>
        <begin position="444"/>
        <end position="463"/>
    </location>
</feature>
<dbReference type="GO" id="GO:0016020">
    <property type="term" value="C:membrane"/>
    <property type="evidence" value="ECO:0007669"/>
    <property type="project" value="UniProtKB-SubCell"/>
</dbReference>
<feature type="domain" description="Integral membrane bound transporter" evidence="6">
    <location>
        <begin position="356"/>
        <end position="482"/>
    </location>
</feature>
<evidence type="ECO:0000256" key="3">
    <source>
        <dbReference type="ARBA" id="ARBA00022989"/>
    </source>
</evidence>
<sequence>MEKVHQIGASMIASFHKNFRHATLNFIFILIFVNLFQRIFGMENSIVGVIFTIMMSASMVRDLTATPVRHLCIQTVVLFLMAAAACFVANAPPVFALPVNLAMIFLILYAFTYEYVSHLYFPYILSYLFLVFISPVTPDRLPKRLLGVFAGAVCIILYQLINGRKRVVETARDVLVSMIGHADECIGCLLSGRGAPRNPEQLREELCKLSQIVYDRRRKALCISDASFAMIDAGRGLENLVLLLYEMEGPITPPRAGMLRYISCCLTRLRAYMLRETAYLAPICREDLGGEQNGEAERFLNCLQYIRSRMLSMTQPQKKKQYRKTLLSLSVRLKAALRVSPVRVVYALRVSILLALCTLLVQQLGLPHGKWLLFTVASVSLPYADDVGLKAKKRMVATLVGGLCSVMLFSLIPSPSGRTAVMMLSGYLSFYFTDYSATYSCSTVGALGGAVFMGMFGFGQVGYMSLVRLSYIALGILIALLANKVFFPFRRATATRQLWNKYLSTTELLTRVCRDPGADPQLYYGLVIQAHLQEDKLCQNAKELNWEGAQELLEKCRRAVRMAHRTGWEPQSGGPALQEN</sequence>
<gene>
    <name evidence="7" type="ORF">EDD78_11035</name>
</gene>
<feature type="transmembrane region" description="Helical" evidence="5">
    <location>
        <begin position="144"/>
        <end position="161"/>
    </location>
</feature>
<evidence type="ECO:0000313" key="8">
    <source>
        <dbReference type="Proteomes" id="UP000294682"/>
    </source>
</evidence>
<feature type="transmembrane region" description="Helical" evidence="5">
    <location>
        <begin position="71"/>
        <end position="89"/>
    </location>
</feature>
<comment type="caution">
    <text evidence="7">The sequence shown here is derived from an EMBL/GenBank/DDBJ whole genome shotgun (WGS) entry which is preliminary data.</text>
</comment>
<feature type="transmembrane region" description="Helical" evidence="5">
    <location>
        <begin position="120"/>
        <end position="138"/>
    </location>
</feature>